<protein>
    <recommendedName>
        <fullName evidence="2">Fibronectin type-III domain-containing protein</fullName>
    </recommendedName>
</protein>
<organism evidence="3 4">
    <name type="scientific">Desulfosarcina widdelii</name>
    <dbReference type="NCBI Taxonomy" id="947919"/>
    <lineage>
        <taxon>Bacteria</taxon>
        <taxon>Pseudomonadati</taxon>
        <taxon>Thermodesulfobacteriota</taxon>
        <taxon>Desulfobacteria</taxon>
        <taxon>Desulfobacterales</taxon>
        <taxon>Desulfosarcinaceae</taxon>
        <taxon>Desulfosarcina</taxon>
    </lineage>
</organism>
<gene>
    <name evidence="3" type="ORF">DSCW_50480</name>
</gene>
<dbReference type="InterPro" id="IPR003961">
    <property type="entry name" value="FN3_dom"/>
</dbReference>
<feature type="signal peptide" evidence="1">
    <location>
        <begin position="1"/>
        <end position="31"/>
    </location>
</feature>
<feature type="domain" description="Fibronectin type-III" evidence="2">
    <location>
        <begin position="17"/>
        <end position="111"/>
    </location>
</feature>
<evidence type="ECO:0000259" key="2">
    <source>
        <dbReference type="PROSITE" id="PS50853"/>
    </source>
</evidence>
<dbReference type="EMBL" id="AP021875">
    <property type="protein sequence ID" value="BBO77631.1"/>
    <property type="molecule type" value="Genomic_DNA"/>
</dbReference>
<accession>A0A5K7ZD24</accession>
<dbReference type="KEGG" id="dwd:DSCW_50480"/>
<name>A0A5K7ZD24_9BACT</name>
<dbReference type="OrthoDB" id="5414888at2"/>
<dbReference type="InterPro" id="IPR036116">
    <property type="entry name" value="FN3_sf"/>
</dbReference>
<evidence type="ECO:0000313" key="3">
    <source>
        <dbReference type="EMBL" id="BBO77631.1"/>
    </source>
</evidence>
<dbReference type="CDD" id="cd00063">
    <property type="entry name" value="FN3"/>
    <property type="match status" value="1"/>
</dbReference>
<dbReference type="AlphaFoldDB" id="A0A5K7ZD24"/>
<dbReference type="RefSeq" id="WP_155306358.1">
    <property type="nucleotide sequence ID" value="NZ_AP021875.1"/>
</dbReference>
<reference evidence="3 4" key="1">
    <citation type="submission" date="2019-11" db="EMBL/GenBank/DDBJ databases">
        <title>Comparative genomics of hydrocarbon-degrading Desulfosarcina strains.</title>
        <authorList>
            <person name="Watanabe M."/>
            <person name="Kojima H."/>
            <person name="Fukui M."/>
        </authorList>
    </citation>
    <scope>NUCLEOTIDE SEQUENCE [LARGE SCALE GENOMIC DNA]</scope>
    <source>
        <strain evidence="3 4">PP31</strain>
    </source>
</reference>
<proteinExistence type="predicted"/>
<feature type="chain" id="PRO_5024298215" description="Fibronectin type-III domain-containing protein" evidence="1">
    <location>
        <begin position="32"/>
        <end position="552"/>
    </location>
</feature>
<dbReference type="Pfam" id="PF00041">
    <property type="entry name" value="fn3"/>
    <property type="match status" value="1"/>
</dbReference>
<evidence type="ECO:0000313" key="4">
    <source>
        <dbReference type="Proteomes" id="UP000427769"/>
    </source>
</evidence>
<dbReference type="PROSITE" id="PS50853">
    <property type="entry name" value="FN3"/>
    <property type="match status" value="1"/>
</dbReference>
<dbReference type="Proteomes" id="UP000427769">
    <property type="component" value="Chromosome"/>
</dbReference>
<dbReference type="SUPFAM" id="SSF49265">
    <property type="entry name" value="Fibronectin type III"/>
    <property type="match status" value="1"/>
</dbReference>
<keyword evidence="1" id="KW-0732">Signal</keyword>
<evidence type="ECO:0000256" key="1">
    <source>
        <dbReference type="SAM" id="SignalP"/>
    </source>
</evidence>
<keyword evidence="4" id="KW-1185">Reference proteome</keyword>
<dbReference type="InterPro" id="IPR013783">
    <property type="entry name" value="Ig-like_fold"/>
</dbReference>
<dbReference type="Gene3D" id="2.60.40.10">
    <property type="entry name" value="Immunoglobulins"/>
    <property type="match status" value="1"/>
</dbReference>
<sequence length="552" mass="60490">MNVKHTLYKTTLIVSTLFTALILMATTAVLAASVTLRWDAVSGSPDGYLLYARESGQAYNYSQPIWQGTTATCTIDNLQDQTEYYFVVRAFDGSLVSSNSNEVHYDPSVSNSTGSSTSSGVLSSKFVETTLTSGIEYYTDRSYQLTDVPSSYDGMEAIITPNDDRNSTDASGYLTFTMPYDGTVYVAYDSRATSLPNWMSDFVDTGDVIKTSLSTQPSLKIYCCNYSKGEIVNLGGNKAAGFSGDTVSNYLVFYSNSVGGTTTTIDGVLSSQFAETTLTSGIEYYTDRSYQLTDVPSSYDGMEATITPNDDRNSTDASGYLTFTMPYDGTVYVAYDSRATSLPNWMSDFVDTGDVIKTSLSTQPSLKIYCCNYSKGEIVNLGGNKAAGFSGDTVSNYLVFYSNSVGGMTTTSGCELESKFAESEVAVGAYLYTDRDYFITGGVPDWMLGRTIIQTPNDERYNNSASDYIRFTTPVSYWVYVVYDSRSSSAPNWLSDWEFRSDYKITTSLSSQPYMKLYRKMFNAGECVSLGGNYGSGSSSETRSNYIVVYGN</sequence>